<comment type="caution">
    <text evidence="2">The sequence shown here is derived from an EMBL/GenBank/DDBJ whole genome shotgun (WGS) entry which is preliminary data.</text>
</comment>
<proteinExistence type="predicted"/>
<accession>A0A9P6WND2</accession>
<evidence type="ECO:0000313" key="3">
    <source>
        <dbReference type="Proteomes" id="UP000697127"/>
    </source>
</evidence>
<reference evidence="2" key="1">
    <citation type="submission" date="2020-11" db="EMBL/GenBank/DDBJ databases">
        <title>Kefir isolates.</title>
        <authorList>
            <person name="Marcisauskas S."/>
            <person name="Kim Y."/>
            <person name="Blasche S."/>
        </authorList>
    </citation>
    <scope>NUCLEOTIDE SEQUENCE</scope>
    <source>
        <strain evidence="2">Olga-1</strain>
    </source>
</reference>
<feature type="chain" id="PRO_5040186842" evidence="1">
    <location>
        <begin position="33"/>
        <end position="85"/>
    </location>
</feature>
<dbReference type="Proteomes" id="UP000697127">
    <property type="component" value="Unassembled WGS sequence"/>
</dbReference>
<sequence>MESNQMKSAGVLLVAIPLGLTTTFCRPSFANAINNHLIQEEMEAKRQHNYKTDFYQKSDSHDKMLSDYAEKGKGRARNFIPSSEL</sequence>
<gene>
    <name evidence="2" type="ORF">C6P40_000382</name>
</gene>
<organism evidence="2 3">
    <name type="scientific">Pichia californica</name>
    <dbReference type="NCBI Taxonomy" id="460514"/>
    <lineage>
        <taxon>Eukaryota</taxon>
        <taxon>Fungi</taxon>
        <taxon>Dikarya</taxon>
        <taxon>Ascomycota</taxon>
        <taxon>Saccharomycotina</taxon>
        <taxon>Pichiomycetes</taxon>
        <taxon>Pichiales</taxon>
        <taxon>Pichiaceae</taxon>
        <taxon>Pichia</taxon>
    </lineage>
</organism>
<protein>
    <submittedName>
        <fullName evidence="2">Uncharacterized protein</fullName>
    </submittedName>
</protein>
<keyword evidence="1" id="KW-0732">Signal</keyword>
<dbReference type="AlphaFoldDB" id="A0A9P6WND2"/>
<dbReference type="EMBL" id="PUHW01000115">
    <property type="protein sequence ID" value="KAG0688883.1"/>
    <property type="molecule type" value="Genomic_DNA"/>
</dbReference>
<evidence type="ECO:0000256" key="1">
    <source>
        <dbReference type="SAM" id="SignalP"/>
    </source>
</evidence>
<keyword evidence="3" id="KW-1185">Reference proteome</keyword>
<feature type="signal peptide" evidence="1">
    <location>
        <begin position="1"/>
        <end position="32"/>
    </location>
</feature>
<name>A0A9P6WND2_9ASCO</name>
<evidence type="ECO:0000313" key="2">
    <source>
        <dbReference type="EMBL" id="KAG0688883.1"/>
    </source>
</evidence>